<evidence type="ECO:0000313" key="1">
    <source>
        <dbReference type="EMBL" id="VVC27103.1"/>
    </source>
</evidence>
<name>A0A5E4MCV9_9HEMI</name>
<dbReference type="AlphaFoldDB" id="A0A5E4MCV9"/>
<keyword evidence="2" id="KW-1185">Reference proteome</keyword>
<dbReference type="InterPro" id="IPR036322">
    <property type="entry name" value="WD40_repeat_dom_sf"/>
</dbReference>
<gene>
    <name evidence="1" type="ORF">CINCED_3A016296</name>
</gene>
<organism evidence="1 2">
    <name type="scientific">Cinara cedri</name>
    <dbReference type="NCBI Taxonomy" id="506608"/>
    <lineage>
        <taxon>Eukaryota</taxon>
        <taxon>Metazoa</taxon>
        <taxon>Ecdysozoa</taxon>
        <taxon>Arthropoda</taxon>
        <taxon>Hexapoda</taxon>
        <taxon>Insecta</taxon>
        <taxon>Pterygota</taxon>
        <taxon>Neoptera</taxon>
        <taxon>Paraneoptera</taxon>
        <taxon>Hemiptera</taxon>
        <taxon>Sternorrhyncha</taxon>
        <taxon>Aphidomorpha</taxon>
        <taxon>Aphidoidea</taxon>
        <taxon>Aphididae</taxon>
        <taxon>Lachninae</taxon>
        <taxon>Cinara</taxon>
    </lineage>
</organism>
<reference evidence="1 2" key="1">
    <citation type="submission" date="2019-08" db="EMBL/GenBank/DDBJ databases">
        <authorList>
            <person name="Alioto T."/>
            <person name="Alioto T."/>
            <person name="Gomez Garrido J."/>
        </authorList>
    </citation>
    <scope>NUCLEOTIDE SEQUENCE [LARGE SCALE GENOMIC DNA]</scope>
</reference>
<dbReference type="PANTHER" id="PTHR16038">
    <property type="entry name" value="NOP SEVEN ASSOCIATED PROTEIN 1"/>
    <property type="match status" value="1"/>
</dbReference>
<dbReference type="GO" id="GO:0042273">
    <property type="term" value="P:ribosomal large subunit biogenesis"/>
    <property type="evidence" value="ECO:0007669"/>
    <property type="project" value="InterPro"/>
</dbReference>
<protein>
    <submittedName>
        <fullName evidence="1">WD40/YVTN repeat-like-containing domain,WD40-repeat-containing domain</fullName>
    </submittedName>
</protein>
<dbReference type="Proteomes" id="UP000325440">
    <property type="component" value="Unassembled WGS sequence"/>
</dbReference>
<dbReference type="InterPro" id="IPR037379">
    <property type="entry name" value="WDR74/Nsa1"/>
</dbReference>
<accession>A0A5E4MCV9</accession>
<sequence>MTLNYDAIIGFSNGMLKGVELKKNKFKYTNLLDASVGLNTLSIFDENKTIISSQKKIFLFDLQNKKITKKYYIKESGCISGLFKLNDFLFVGADNGTVVIKPIKLTKGLVAEKIDVGSNLACLRKCLTSDKYGTGGNENPLKIWDVETRKVEFTAKSPKPDMLQLKQPCYVSDIRFFNNKKVVVSHKHGVVDLHDPLSSQRRPVGSFTAEKTGFVCMNIIPDNSDYEVIVGSSKGSIFHYDFRGKTKFPVKTFRGSTGSVRAVSCINYLNQMHIMSISLDSHIRTHNFNSGDISLKDYIVAKPMALLIKPEENSIK</sequence>
<dbReference type="SUPFAM" id="SSF50978">
    <property type="entry name" value="WD40 repeat-like"/>
    <property type="match status" value="1"/>
</dbReference>
<dbReference type="OrthoDB" id="18388at2759"/>
<dbReference type="EMBL" id="CABPRJ010000061">
    <property type="protein sequence ID" value="VVC27103.1"/>
    <property type="molecule type" value="Genomic_DNA"/>
</dbReference>
<evidence type="ECO:0000313" key="2">
    <source>
        <dbReference type="Proteomes" id="UP000325440"/>
    </source>
</evidence>
<dbReference type="GO" id="GO:0005730">
    <property type="term" value="C:nucleolus"/>
    <property type="evidence" value="ECO:0007669"/>
    <property type="project" value="InterPro"/>
</dbReference>
<dbReference type="Gene3D" id="2.130.10.10">
    <property type="entry name" value="YVTN repeat-like/Quinoprotein amine dehydrogenase"/>
    <property type="match status" value="1"/>
</dbReference>
<dbReference type="InterPro" id="IPR015943">
    <property type="entry name" value="WD40/YVTN_repeat-like_dom_sf"/>
</dbReference>
<proteinExistence type="predicted"/>
<dbReference type="GO" id="GO:0030687">
    <property type="term" value="C:preribosome, large subunit precursor"/>
    <property type="evidence" value="ECO:0007669"/>
    <property type="project" value="TreeGrafter"/>
</dbReference>
<dbReference type="PANTHER" id="PTHR16038:SF4">
    <property type="entry name" value="WD REPEAT-CONTAINING PROTEIN 74"/>
    <property type="match status" value="1"/>
</dbReference>